<feature type="compositionally biased region" description="Pro residues" evidence="1">
    <location>
        <begin position="74"/>
        <end position="93"/>
    </location>
</feature>
<dbReference type="OrthoDB" id="2530523at2759"/>
<dbReference type="InParanoid" id="A0A0C3C337"/>
<feature type="compositionally biased region" description="Polar residues" evidence="1">
    <location>
        <begin position="49"/>
        <end position="64"/>
    </location>
</feature>
<feature type="compositionally biased region" description="Pro residues" evidence="1">
    <location>
        <begin position="447"/>
        <end position="458"/>
    </location>
</feature>
<feature type="compositionally biased region" description="Acidic residues" evidence="1">
    <location>
        <begin position="166"/>
        <end position="189"/>
    </location>
</feature>
<feature type="compositionally biased region" description="Polar residues" evidence="1">
    <location>
        <begin position="547"/>
        <end position="559"/>
    </location>
</feature>
<feature type="region of interest" description="Disordered" evidence="1">
    <location>
        <begin position="1"/>
        <end position="320"/>
    </location>
</feature>
<feature type="region of interest" description="Disordered" evidence="1">
    <location>
        <begin position="630"/>
        <end position="650"/>
    </location>
</feature>
<sequence length="650" mass="69412">MIHLDRNHHPSPLSPHSNSNLILPTPHPDQLKLLARSPLAHDDKPVLQETVSTNTTVNPESTAVPSIGEEVRPGTPPVVQPPTEEPPTEPHPASPNGRKSSPLSPPSDAGSPQTIESTSPPPVLPEEVTEQPASETAETTVTAPAEEPVATEEATSPLSELSPAPDQDDEDDKQDIEEQDTTPADEAEVTVEKVEVPTAADTEKSETTAEMTEDKKTNELTEEPALENTSPAAIAPQSPSAATLSAASPGPKKPTSTSEHMSTDPVPADDQPVDSKSPTVPTKSPVKSPVLPEPASLQEPRVTSPQPSLSSPPSEAPALSKDKAERLLDLNVELLKLCMQFVHHGIPMNESRFQEYATRLQANLTWLAGAADATRQGDPSQLTLPVMEPPVAVDFVSMDRIQQLYADLPTIFAKDIARRRSLTASPKAPLLLPSLSRRDTGESKSPPMRPPTVPPAPPMINSSPISASLPMSNNGPMGLGNMPQQPSQMGPAPIAPPSLLHGMSSTATADAQIAASQRDRARTLQIQHAVRQQQQQLQQQQNVRQMSPPSAQRTSQTPVQGQQHHQGGGPSVMSIANINPAAATAAFGPNAMQNIQMLQNPSHPFMQYMAQNVPGFATLPVQQQLHRMHGVQTAVQQKQQQNRQAAGHAE</sequence>
<name>A0A0C3C337_PILCF</name>
<dbReference type="STRING" id="765440.A0A0C3C337"/>
<proteinExistence type="predicted"/>
<feature type="compositionally biased region" description="Low complexity" evidence="1">
    <location>
        <begin position="10"/>
        <end position="24"/>
    </location>
</feature>
<feature type="region of interest" description="Disordered" evidence="1">
    <location>
        <begin position="528"/>
        <end position="574"/>
    </location>
</feature>
<accession>A0A0C3C337</accession>
<feature type="compositionally biased region" description="Low complexity" evidence="1">
    <location>
        <begin position="304"/>
        <end position="319"/>
    </location>
</feature>
<dbReference type="HOGENOM" id="CLU_421556_0_0_1"/>
<feature type="compositionally biased region" description="Low complexity" evidence="1">
    <location>
        <begin position="132"/>
        <end position="157"/>
    </location>
</feature>
<feature type="compositionally biased region" description="Low complexity" evidence="1">
    <location>
        <begin position="632"/>
        <end position="650"/>
    </location>
</feature>
<reference evidence="2 3" key="1">
    <citation type="submission" date="2014-04" db="EMBL/GenBank/DDBJ databases">
        <authorList>
            <consortium name="DOE Joint Genome Institute"/>
            <person name="Kuo A."/>
            <person name="Tarkka M."/>
            <person name="Buscot F."/>
            <person name="Kohler A."/>
            <person name="Nagy L.G."/>
            <person name="Floudas D."/>
            <person name="Copeland A."/>
            <person name="Barry K.W."/>
            <person name="Cichocki N."/>
            <person name="Veneault-Fourrey C."/>
            <person name="LaButti K."/>
            <person name="Lindquist E.A."/>
            <person name="Lipzen A."/>
            <person name="Lundell T."/>
            <person name="Morin E."/>
            <person name="Murat C."/>
            <person name="Sun H."/>
            <person name="Tunlid A."/>
            <person name="Henrissat B."/>
            <person name="Grigoriev I.V."/>
            <person name="Hibbett D.S."/>
            <person name="Martin F."/>
            <person name="Nordberg H.P."/>
            <person name="Cantor M.N."/>
            <person name="Hua S.X."/>
        </authorList>
    </citation>
    <scope>NUCLEOTIDE SEQUENCE [LARGE SCALE GENOMIC DNA]</scope>
    <source>
        <strain evidence="2 3">F 1598</strain>
    </source>
</reference>
<evidence type="ECO:0000313" key="3">
    <source>
        <dbReference type="Proteomes" id="UP000054166"/>
    </source>
</evidence>
<feature type="compositionally biased region" description="Basic and acidic residues" evidence="1">
    <location>
        <begin position="190"/>
        <end position="219"/>
    </location>
</feature>
<reference evidence="3" key="2">
    <citation type="submission" date="2015-01" db="EMBL/GenBank/DDBJ databases">
        <title>Evolutionary Origins and Diversification of the Mycorrhizal Mutualists.</title>
        <authorList>
            <consortium name="DOE Joint Genome Institute"/>
            <consortium name="Mycorrhizal Genomics Consortium"/>
            <person name="Kohler A."/>
            <person name="Kuo A."/>
            <person name="Nagy L.G."/>
            <person name="Floudas D."/>
            <person name="Copeland A."/>
            <person name="Barry K.W."/>
            <person name="Cichocki N."/>
            <person name="Veneault-Fourrey C."/>
            <person name="LaButti K."/>
            <person name="Lindquist E.A."/>
            <person name="Lipzen A."/>
            <person name="Lundell T."/>
            <person name="Morin E."/>
            <person name="Murat C."/>
            <person name="Riley R."/>
            <person name="Ohm R."/>
            <person name="Sun H."/>
            <person name="Tunlid A."/>
            <person name="Henrissat B."/>
            <person name="Grigoriev I.V."/>
            <person name="Hibbett D.S."/>
            <person name="Martin F."/>
        </authorList>
    </citation>
    <scope>NUCLEOTIDE SEQUENCE [LARGE SCALE GENOMIC DNA]</scope>
    <source>
        <strain evidence="3">F 1598</strain>
    </source>
</reference>
<feature type="compositionally biased region" description="Low complexity" evidence="1">
    <location>
        <begin position="528"/>
        <end position="545"/>
    </location>
</feature>
<organism evidence="2 3">
    <name type="scientific">Piloderma croceum (strain F 1598)</name>
    <dbReference type="NCBI Taxonomy" id="765440"/>
    <lineage>
        <taxon>Eukaryota</taxon>
        <taxon>Fungi</taxon>
        <taxon>Dikarya</taxon>
        <taxon>Basidiomycota</taxon>
        <taxon>Agaricomycotina</taxon>
        <taxon>Agaricomycetes</taxon>
        <taxon>Agaricomycetidae</taxon>
        <taxon>Atheliales</taxon>
        <taxon>Atheliaceae</taxon>
        <taxon>Piloderma</taxon>
    </lineage>
</organism>
<feature type="region of interest" description="Disordered" evidence="1">
    <location>
        <begin position="428"/>
        <end position="462"/>
    </location>
</feature>
<protein>
    <submittedName>
        <fullName evidence="2">Uncharacterized protein</fullName>
    </submittedName>
</protein>
<evidence type="ECO:0000256" key="1">
    <source>
        <dbReference type="SAM" id="MobiDB-lite"/>
    </source>
</evidence>
<evidence type="ECO:0000313" key="2">
    <source>
        <dbReference type="EMBL" id="KIM83982.1"/>
    </source>
</evidence>
<keyword evidence="3" id="KW-1185">Reference proteome</keyword>
<gene>
    <name evidence="2" type="ORF">PILCRDRAFT_421584</name>
</gene>
<dbReference type="AlphaFoldDB" id="A0A0C3C337"/>
<dbReference type="EMBL" id="KN832989">
    <property type="protein sequence ID" value="KIM83982.1"/>
    <property type="molecule type" value="Genomic_DNA"/>
</dbReference>
<feature type="compositionally biased region" description="Low complexity" evidence="1">
    <location>
        <begin position="230"/>
        <end position="250"/>
    </location>
</feature>
<dbReference type="Proteomes" id="UP000054166">
    <property type="component" value="Unassembled WGS sequence"/>
</dbReference>